<name>A0A9D4MPQ1_DREPO</name>
<sequence length="54" mass="6041">MDRVDDVLVRVYPIRISAVLVVTVRVGTVLIACCCRDWPFWYGFVGVDNVLSPG</sequence>
<dbReference type="EMBL" id="JAIWYP010000001">
    <property type="protein sequence ID" value="KAH3880191.1"/>
    <property type="molecule type" value="Genomic_DNA"/>
</dbReference>
<accession>A0A9D4MPQ1</accession>
<organism evidence="1 2">
    <name type="scientific">Dreissena polymorpha</name>
    <name type="common">Zebra mussel</name>
    <name type="synonym">Mytilus polymorpha</name>
    <dbReference type="NCBI Taxonomy" id="45954"/>
    <lineage>
        <taxon>Eukaryota</taxon>
        <taxon>Metazoa</taxon>
        <taxon>Spiralia</taxon>
        <taxon>Lophotrochozoa</taxon>
        <taxon>Mollusca</taxon>
        <taxon>Bivalvia</taxon>
        <taxon>Autobranchia</taxon>
        <taxon>Heteroconchia</taxon>
        <taxon>Euheterodonta</taxon>
        <taxon>Imparidentia</taxon>
        <taxon>Neoheterodontei</taxon>
        <taxon>Myida</taxon>
        <taxon>Dreissenoidea</taxon>
        <taxon>Dreissenidae</taxon>
        <taxon>Dreissena</taxon>
    </lineage>
</organism>
<dbReference type="AlphaFoldDB" id="A0A9D4MPQ1"/>
<comment type="caution">
    <text evidence="1">The sequence shown here is derived from an EMBL/GenBank/DDBJ whole genome shotgun (WGS) entry which is preliminary data.</text>
</comment>
<protein>
    <submittedName>
        <fullName evidence="1">Uncharacterized protein</fullName>
    </submittedName>
</protein>
<reference evidence="1" key="1">
    <citation type="journal article" date="2019" name="bioRxiv">
        <title>The Genome of the Zebra Mussel, Dreissena polymorpha: A Resource for Invasive Species Research.</title>
        <authorList>
            <person name="McCartney M.A."/>
            <person name="Auch B."/>
            <person name="Kono T."/>
            <person name="Mallez S."/>
            <person name="Zhang Y."/>
            <person name="Obille A."/>
            <person name="Becker A."/>
            <person name="Abrahante J.E."/>
            <person name="Garbe J."/>
            <person name="Badalamenti J.P."/>
            <person name="Herman A."/>
            <person name="Mangelson H."/>
            <person name="Liachko I."/>
            <person name="Sullivan S."/>
            <person name="Sone E.D."/>
            <person name="Koren S."/>
            <person name="Silverstein K.A.T."/>
            <person name="Beckman K.B."/>
            <person name="Gohl D.M."/>
        </authorList>
    </citation>
    <scope>NUCLEOTIDE SEQUENCE</scope>
    <source>
        <strain evidence="1">Duluth1</strain>
        <tissue evidence="1">Whole animal</tissue>
    </source>
</reference>
<evidence type="ECO:0000313" key="1">
    <source>
        <dbReference type="EMBL" id="KAH3880191.1"/>
    </source>
</evidence>
<evidence type="ECO:0000313" key="2">
    <source>
        <dbReference type="Proteomes" id="UP000828390"/>
    </source>
</evidence>
<gene>
    <name evidence="1" type="ORF">DPMN_004101</name>
</gene>
<reference evidence="1" key="2">
    <citation type="submission" date="2020-11" db="EMBL/GenBank/DDBJ databases">
        <authorList>
            <person name="McCartney M.A."/>
            <person name="Auch B."/>
            <person name="Kono T."/>
            <person name="Mallez S."/>
            <person name="Becker A."/>
            <person name="Gohl D.M."/>
            <person name="Silverstein K.A.T."/>
            <person name="Koren S."/>
            <person name="Bechman K.B."/>
            <person name="Herman A."/>
            <person name="Abrahante J.E."/>
            <person name="Garbe J."/>
        </authorList>
    </citation>
    <scope>NUCLEOTIDE SEQUENCE</scope>
    <source>
        <strain evidence="1">Duluth1</strain>
        <tissue evidence="1">Whole animal</tissue>
    </source>
</reference>
<proteinExistence type="predicted"/>
<dbReference type="Proteomes" id="UP000828390">
    <property type="component" value="Unassembled WGS sequence"/>
</dbReference>
<keyword evidence="2" id="KW-1185">Reference proteome</keyword>